<dbReference type="InterPro" id="IPR029068">
    <property type="entry name" value="Glyas_Bleomycin-R_OHBP_Dase"/>
</dbReference>
<dbReference type="EMBL" id="JADLQN010000001">
    <property type="protein sequence ID" value="MBF6353090.1"/>
    <property type="molecule type" value="Genomic_DNA"/>
</dbReference>
<dbReference type="Gene3D" id="3.10.180.10">
    <property type="entry name" value="2,3-Dihydroxybiphenyl 1,2-Dioxygenase, domain 1"/>
    <property type="match status" value="1"/>
</dbReference>
<dbReference type="SUPFAM" id="SSF54593">
    <property type="entry name" value="Glyoxalase/Bleomycin resistance protein/Dihydroxybiphenyl dioxygenase"/>
    <property type="match status" value="1"/>
</dbReference>
<sequence length="137" mass="14307">MSGMPTAPVTLSLTAIRVTDLARSAEFYIAGCGFAKEREFSTDAFDAVILRAGTAGVELIAPHGDTAPPDHGTMLVKLILNTEDVAGLLADACARGGVEEMPATALPAFGHRVIGKVRDPDGYLLEVVGPVPPVRDH</sequence>
<gene>
    <name evidence="2" type="ORF">IU449_00750</name>
</gene>
<evidence type="ECO:0000313" key="3">
    <source>
        <dbReference type="Proteomes" id="UP000707731"/>
    </source>
</evidence>
<feature type="domain" description="VOC" evidence="1">
    <location>
        <begin position="10"/>
        <end position="130"/>
    </location>
</feature>
<keyword evidence="3" id="KW-1185">Reference proteome</keyword>
<dbReference type="InterPro" id="IPR004360">
    <property type="entry name" value="Glyas_Fos-R_dOase_dom"/>
</dbReference>
<protein>
    <submittedName>
        <fullName evidence="2">VOC family protein</fullName>
    </submittedName>
</protein>
<evidence type="ECO:0000313" key="2">
    <source>
        <dbReference type="EMBL" id="MBF6353090.1"/>
    </source>
</evidence>
<organism evidence="2 3">
    <name type="scientific">Nocardia higoensis</name>
    <dbReference type="NCBI Taxonomy" id="228599"/>
    <lineage>
        <taxon>Bacteria</taxon>
        <taxon>Bacillati</taxon>
        <taxon>Actinomycetota</taxon>
        <taxon>Actinomycetes</taxon>
        <taxon>Mycobacteriales</taxon>
        <taxon>Nocardiaceae</taxon>
        <taxon>Nocardia</taxon>
    </lineage>
</organism>
<evidence type="ECO:0000259" key="1">
    <source>
        <dbReference type="PROSITE" id="PS51819"/>
    </source>
</evidence>
<dbReference type="Proteomes" id="UP000707731">
    <property type="component" value="Unassembled WGS sequence"/>
</dbReference>
<proteinExistence type="predicted"/>
<comment type="caution">
    <text evidence="2">The sequence shown here is derived from an EMBL/GenBank/DDBJ whole genome shotgun (WGS) entry which is preliminary data.</text>
</comment>
<dbReference type="InterPro" id="IPR037523">
    <property type="entry name" value="VOC_core"/>
</dbReference>
<name>A0ABS0D4T2_9NOCA</name>
<accession>A0ABS0D4T2</accession>
<reference evidence="2 3" key="1">
    <citation type="submission" date="2020-10" db="EMBL/GenBank/DDBJ databases">
        <title>Identification of Nocardia species via Next-generation sequencing and recognition of intraspecies genetic diversity.</title>
        <authorList>
            <person name="Li P."/>
            <person name="Li P."/>
            <person name="Lu B."/>
        </authorList>
    </citation>
    <scope>NUCLEOTIDE SEQUENCE [LARGE SCALE GENOMIC DNA]</scope>
    <source>
        <strain evidence="2 3">BJ06-0143</strain>
    </source>
</reference>
<dbReference type="PROSITE" id="PS51819">
    <property type="entry name" value="VOC"/>
    <property type="match status" value="1"/>
</dbReference>
<dbReference type="Pfam" id="PF00903">
    <property type="entry name" value="Glyoxalase"/>
    <property type="match status" value="1"/>
</dbReference>